<dbReference type="RefSeq" id="WP_046524129.1">
    <property type="nucleotide sequence ID" value="NZ_LAYY01000013.1"/>
</dbReference>
<proteinExistence type="predicted"/>
<dbReference type="Proteomes" id="UP000034166">
    <property type="component" value="Unassembled WGS sequence"/>
</dbReference>
<keyword evidence="5" id="KW-1185">Reference proteome</keyword>
<keyword evidence="2" id="KW-0812">Transmembrane</keyword>
<gene>
    <name evidence="4" type="ORF">WQ57_12580</name>
</gene>
<dbReference type="AlphaFoldDB" id="A0A0M2SSK8"/>
<organism evidence="4 5">
    <name type="scientific">Mesobacillus campisalis</name>
    <dbReference type="NCBI Taxonomy" id="1408103"/>
    <lineage>
        <taxon>Bacteria</taxon>
        <taxon>Bacillati</taxon>
        <taxon>Bacillota</taxon>
        <taxon>Bacilli</taxon>
        <taxon>Bacillales</taxon>
        <taxon>Bacillaceae</taxon>
        <taxon>Mesobacillus</taxon>
    </lineage>
</organism>
<feature type="compositionally biased region" description="Basic residues" evidence="1">
    <location>
        <begin position="36"/>
        <end position="45"/>
    </location>
</feature>
<keyword evidence="2" id="KW-0472">Membrane</keyword>
<feature type="region of interest" description="Disordered" evidence="1">
    <location>
        <begin position="97"/>
        <end position="208"/>
    </location>
</feature>
<dbReference type="InterPro" id="IPR018392">
    <property type="entry name" value="LysM"/>
</dbReference>
<comment type="caution">
    <text evidence="4">The sequence shown here is derived from an EMBL/GenBank/DDBJ whole genome shotgun (WGS) entry which is preliminary data.</text>
</comment>
<feature type="compositionally biased region" description="Basic and acidic residues" evidence="1">
    <location>
        <begin position="97"/>
        <end position="120"/>
    </location>
</feature>
<dbReference type="Gene3D" id="3.10.350.10">
    <property type="entry name" value="LysM domain"/>
    <property type="match status" value="1"/>
</dbReference>
<dbReference type="InterPro" id="IPR036779">
    <property type="entry name" value="LysM_dom_sf"/>
</dbReference>
<keyword evidence="2" id="KW-1133">Transmembrane helix</keyword>
<dbReference type="SUPFAM" id="SSF54106">
    <property type="entry name" value="LysM domain"/>
    <property type="match status" value="1"/>
</dbReference>
<feature type="transmembrane region" description="Helical" evidence="2">
    <location>
        <begin position="54"/>
        <end position="76"/>
    </location>
</feature>
<dbReference type="PROSITE" id="PS51782">
    <property type="entry name" value="LYSM"/>
    <property type="match status" value="1"/>
</dbReference>
<accession>A0A0M2SSK8</accession>
<feature type="compositionally biased region" description="Polar residues" evidence="1">
    <location>
        <begin position="168"/>
        <end position="180"/>
    </location>
</feature>
<evidence type="ECO:0000256" key="1">
    <source>
        <dbReference type="SAM" id="MobiDB-lite"/>
    </source>
</evidence>
<sequence length="261" mass="29315">MNKEVPYRDEAERLRKKIERTPAQSFEEKQELPSRSRVHANKRHKSNWKPKYPVIRLLVMFFILMPISIFGAYHYLNGQSGKVAGNAAETGGYEKISVEKNSSERETRVEIEEKNLESKEVSAPITPAPLSRDSAPSEAEGKETSGSGMEDIPKENKPAGEGKKDNDANAQQGQGQTVEQPEQATEPEKTAEEPEQSDEQPEQTADGTKIVYHTVRQGENLFRVSMKYYQSQSGMEIIRKANNLNGDEIQLGQVLKIPLNN</sequence>
<dbReference type="Pfam" id="PF01476">
    <property type="entry name" value="LysM"/>
    <property type="match status" value="1"/>
</dbReference>
<dbReference type="EMBL" id="LAYY01000013">
    <property type="protein sequence ID" value="KKK37569.1"/>
    <property type="molecule type" value="Genomic_DNA"/>
</dbReference>
<feature type="compositionally biased region" description="Basic and acidic residues" evidence="1">
    <location>
        <begin position="1"/>
        <end position="13"/>
    </location>
</feature>
<feature type="domain" description="LysM" evidence="3">
    <location>
        <begin position="211"/>
        <end position="257"/>
    </location>
</feature>
<feature type="region of interest" description="Disordered" evidence="1">
    <location>
        <begin position="1"/>
        <end position="45"/>
    </location>
</feature>
<evidence type="ECO:0000259" key="3">
    <source>
        <dbReference type="PROSITE" id="PS51782"/>
    </source>
</evidence>
<dbReference type="PATRIC" id="fig|1408103.3.peg.2835"/>
<name>A0A0M2SSK8_9BACI</name>
<feature type="compositionally biased region" description="Basic and acidic residues" evidence="1">
    <location>
        <begin position="151"/>
        <end position="167"/>
    </location>
</feature>
<evidence type="ECO:0000313" key="4">
    <source>
        <dbReference type="EMBL" id="KKK37569.1"/>
    </source>
</evidence>
<evidence type="ECO:0000313" key="5">
    <source>
        <dbReference type="Proteomes" id="UP000034166"/>
    </source>
</evidence>
<dbReference type="OrthoDB" id="2583609at2"/>
<dbReference type="SMART" id="SM00257">
    <property type="entry name" value="LysM"/>
    <property type="match status" value="1"/>
</dbReference>
<protein>
    <recommendedName>
        <fullName evidence="3">LysM domain-containing protein</fullName>
    </recommendedName>
</protein>
<reference evidence="4 5" key="1">
    <citation type="submission" date="2015-04" db="EMBL/GenBank/DDBJ databases">
        <title>Taxonomic description and genome sequence of Bacillus campisalis sp. nov., a novel member of the genus Bacillus isolated from solar saltern.</title>
        <authorList>
            <person name="Mathan Kumar R."/>
            <person name="Kaur G."/>
            <person name="Kumar A."/>
            <person name="Singh N.K."/>
            <person name="Kaur N."/>
            <person name="Kumar N."/>
            <person name="Mayilraj S."/>
        </authorList>
    </citation>
    <scope>NUCLEOTIDE SEQUENCE [LARGE SCALE GENOMIC DNA]</scope>
    <source>
        <strain evidence="4 5">SA2-6</strain>
    </source>
</reference>
<evidence type="ECO:0000256" key="2">
    <source>
        <dbReference type="SAM" id="Phobius"/>
    </source>
</evidence>